<accession>A0A812ST43</accession>
<organism evidence="1 2">
    <name type="scientific">Symbiodinium natans</name>
    <dbReference type="NCBI Taxonomy" id="878477"/>
    <lineage>
        <taxon>Eukaryota</taxon>
        <taxon>Sar</taxon>
        <taxon>Alveolata</taxon>
        <taxon>Dinophyceae</taxon>
        <taxon>Suessiales</taxon>
        <taxon>Symbiodiniaceae</taxon>
        <taxon>Symbiodinium</taxon>
    </lineage>
</organism>
<evidence type="ECO:0000313" key="1">
    <source>
        <dbReference type="EMBL" id="CAE7489112.1"/>
    </source>
</evidence>
<dbReference type="AlphaFoldDB" id="A0A812ST43"/>
<dbReference type="OrthoDB" id="10513580at2759"/>
<keyword evidence="2" id="KW-1185">Reference proteome</keyword>
<proteinExistence type="predicted"/>
<gene>
    <name evidence="1" type="ORF">SNAT2548_LOCUS27426</name>
</gene>
<protein>
    <submittedName>
        <fullName evidence="1">Uncharacterized protein</fullName>
    </submittedName>
</protein>
<dbReference type="EMBL" id="CAJNDS010002469">
    <property type="protein sequence ID" value="CAE7489112.1"/>
    <property type="molecule type" value="Genomic_DNA"/>
</dbReference>
<sequence>MDGTRSSFKIPEPLPVRVVIFYHTVDAPADFVKELQRWVQLAGEGECCGKIVLCNTESVAKTISVSAKIELHNACPRGMPRANPRALLVDQSGRILKVEHAKLGDVRCSLVGESSTLLGRSLNALD</sequence>
<comment type="caution">
    <text evidence="1">The sequence shown here is derived from an EMBL/GenBank/DDBJ whole genome shotgun (WGS) entry which is preliminary data.</text>
</comment>
<name>A0A812ST43_9DINO</name>
<reference evidence="1" key="1">
    <citation type="submission" date="2021-02" db="EMBL/GenBank/DDBJ databases">
        <authorList>
            <person name="Dougan E. K."/>
            <person name="Rhodes N."/>
            <person name="Thang M."/>
            <person name="Chan C."/>
        </authorList>
    </citation>
    <scope>NUCLEOTIDE SEQUENCE</scope>
</reference>
<evidence type="ECO:0000313" key="2">
    <source>
        <dbReference type="Proteomes" id="UP000604046"/>
    </source>
</evidence>
<dbReference type="Proteomes" id="UP000604046">
    <property type="component" value="Unassembled WGS sequence"/>
</dbReference>